<dbReference type="EMBL" id="AP026966">
    <property type="protein sequence ID" value="BDT58444.1"/>
    <property type="molecule type" value="Genomic_DNA"/>
</dbReference>
<proteinExistence type="predicted"/>
<dbReference type="Proteomes" id="UP001163336">
    <property type="component" value="Chromosome"/>
</dbReference>
<accession>A0ABN6TEM8</accession>
<gene>
    <name evidence="1" type="ORF">MasN3_19380</name>
</gene>
<sequence length="172" mass="18143">MGTSRRTFLKAGGLAALALAGGGALYRARHSGTPHRFALDGEARAALHAIVPALLAGALPQGAGREAALTRTVEGVHQAILGLPPATQKEVQDLFGLLALAPARRLLTGIQGGWEGARIEAVNAWLEDWRLHRLGLLRSAYHALHDLALGAWYAQPANWAAIGYPGPMKELA</sequence>
<dbReference type="PROSITE" id="PS51318">
    <property type="entry name" value="TAT"/>
    <property type="match status" value="1"/>
</dbReference>
<dbReference type="RefSeq" id="WP_281913828.1">
    <property type="nucleotide sequence ID" value="NZ_AP026966.1"/>
</dbReference>
<dbReference type="NCBIfam" id="TIGR01409">
    <property type="entry name" value="TAT_signal_seq"/>
    <property type="match status" value="1"/>
</dbReference>
<dbReference type="InterPro" id="IPR019546">
    <property type="entry name" value="TAT_signal_bac_arc"/>
</dbReference>
<dbReference type="InterPro" id="IPR006311">
    <property type="entry name" value="TAT_signal"/>
</dbReference>
<protein>
    <recommendedName>
        <fullName evidence="3">Twin-arginine translocation signal domain-containing protein</fullName>
    </recommendedName>
</protein>
<keyword evidence="2" id="KW-1185">Reference proteome</keyword>
<evidence type="ECO:0008006" key="3">
    <source>
        <dbReference type="Google" id="ProtNLM"/>
    </source>
</evidence>
<organism evidence="1 2">
    <name type="scientific">Massilia varians</name>
    <dbReference type="NCBI Taxonomy" id="457921"/>
    <lineage>
        <taxon>Bacteria</taxon>
        <taxon>Pseudomonadati</taxon>
        <taxon>Pseudomonadota</taxon>
        <taxon>Betaproteobacteria</taxon>
        <taxon>Burkholderiales</taxon>
        <taxon>Oxalobacteraceae</taxon>
        <taxon>Telluria group</taxon>
        <taxon>Massilia</taxon>
    </lineage>
</organism>
<evidence type="ECO:0000313" key="2">
    <source>
        <dbReference type="Proteomes" id="UP001163336"/>
    </source>
</evidence>
<reference evidence="1" key="1">
    <citation type="submission" date="2022-11" db="EMBL/GenBank/DDBJ databases">
        <title>Isolation and characterization of PLA-degrading bacterium Massilia sp. from Antarctic soil.</title>
        <authorList>
            <person name="Sato K."/>
            <person name="Gomez-Fuentes C."/>
            <person name="Ahmad S.A."/>
            <person name="Zulkharnain A."/>
        </authorList>
    </citation>
    <scope>NUCLEOTIDE SEQUENCE</scope>
    <source>
        <strain evidence="1">N-3</strain>
    </source>
</reference>
<name>A0ABN6TEM8_9BURK</name>
<evidence type="ECO:0000313" key="1">
    <source>
        <dbReference type="EMBL" id="BDT58444.1"/>
    </source>
</evidence>